<dbReference type="Gene3D" id="1.10.150.40">
    <property type="entry name" value="Barrier-to-autointegration factor, BAF"/>
    <property type="match status" value="1"/>
</dbReference>
<accession>A0A8T2PVC2</accession>
<dbReference type="PANTHER" id="PTHR47507:SF6">
    <property type="entry name" value="BARRIER-TO-AUTOINTEGRATION FACTOR"/>
    <property type="match status" value="1"/>
</dbReference>
<dbReference type="SMART" id="SM01023">
    <property type="entry name" value="BAF"/>
    <property type="match status" value="1"/>
</dbReference>
<dbReference type="OrthoDB" id="9997163at2759"/>
<dbReference type="GO" id="GO:0003677">
    <property type="term" value="F:DNA binding"/>
    <property type="evidence" value="ECO:0007669"/>
    <property type="project" value="InterPro"/>
</dbReference>
<proteinExistence type="predicted"/>
<dbReference type="InterPro" id="IPR051387">
    <property type="entry name" value="BAF"/>
</dbReference>
<dbReference type="SUPFAM" id="SSF47798">
    <property type="entry name" value="Barrier-to-autointegration factor, BAF"/>
    <property type="match status" value="1"/>
</dbReference>
<evidence type="ECO:0000256" key="1">
    <source>
        <dbReference type="ARBA" id="ARBA00004123"/>
    </source>
</evidence>
<organism evidence="3 4">
    <name type="scientific">Albula glossodonta</name>
    <name type="common">roundjaw bonefish</name>
    <dbReference type="NCBI Taxonomy" id="121402"/>
    <lineage>
        <taxon>Eukaryota</taxon>
        <taxon>Metazoa</taxon>
        <taxon>Chordata</taxon>
        <taxon>Craniata</taxon>
        <taxon>Vertebrata</taxon>
        <taxon>Euteleostomi</taxon>
        <taxon>Actinopterygii</taxon>
        <taxon>Neopterygii</taxon>
        <taxon>Teleostei</taxon>
        <taxon>Albuliformes</taxon>
        <taxon>Albulidae</taxon>
        <taxon>Albula</taxon>
    </lineage>
</organism>
<evidence type="ECO:0000256" key="2">
    <source>
        <dbReference type="ARBA" id="ARBA00023242"/>
    </source>
</evidence>
<dbReference type="PANTHER" id="PTHR47507">
    <property type="entry name" value="BARRIER TO AUTOINTEGRATION FACTOR 2"/>
    <property type="match status" value="1"/>
</dbReference>
<dbReference type="InterPro" id="IPR004122">
    <property type="entry name" value="BAF_prot"/>
</dbReference>
<name>A0A8T2PVC2_9TELE</name>
<dbReference type="InterPro" id="IPR036617">
    <property type="entry name" value="BAF_sf"/>
</dbReference>
<comment type="caution">
    <text evidence="3">The sequence shown here is derived from an EMBL/GenBank/DDBJ whole genome shotgun (WGS) entry which is preliminary data.</text>
</comment>
<keyword evidence="2" id="KW-0539">Nucleus</keyword>
<dbReference type="Pfam" id="PF02961">
    <property type="entry name" value="SAM_BAF"/>
    <property type="match status" value="1"/>
</dbReference>
<evidence type="ECO:0000313" key="4">
    <source>
        <dbReference type="Proteomes" id="UP000824540"/>
    </source>
</evidence>
<dbReference type="GO" id="GO:0000793">
    <property type="term" value="C:condensed chromosome"/>
    <property type="evidence" value="ECO:0007669"/>
    <property type="project" value="TreeGrafter"/>
</dbReference>
<dbReference type="EMBL" id="JAFBMS010000001">
    <property type="protein sequence ID" value="KAG9355320.1"/>
    <property type="molecule type" value="Genomic_DNA"/>
</dbReference>
<comment type="subcellular location">
    <subcellularLocation>
        <location evidence="1">Nucleus</location>
    </subcellularLocation>
</comment>
<reference evidence="3" key="1">
    <citation type="thesis" date="2021" institute="BYU ScholarsArchive" country="Provo, UT, USA">
        <title>Applications of and Algorithms for Genome Assembly and Genomic Analyses with an Emphasis on Marine Teleosts.</title>
        <authorList>
            <person name="Pickett B.D."/>
        </authorList>
    </citation>
    <scope>NUCLEOTIDE SEQUENCE</scope>
    <source>
        <strain evidence="3">HI-2016</strain>
    </source>
</reference>
<dbReference type="GO" id="GO:0051276">
    <property type="term" value="P:chromosome organization"/>
    <property type="evidence" value="ECO:0007669"/>
    <property type="project" value="TreeGrafter"/>
</dbReference>
<dbReference type="Proteomes" id="UP000824540">
    <property type="component" value="Unassembled WGS sequence"/>
</dbReference>
<dbReference type="AlphaFoldDB" id="A0A8T2PVC2"/>
<evidence type="ECO:0000313" key="3">
    <source>
        <dbReference type="EMBL" id="KAG9355320.1"/>
    </source>
</evidence>
<protein>
    <submittedName>
        <fullName evidence="3">Uncharacterized protein</fullName>
    </submittedName>
</protein>
<gene>
    <name evidence="3" type="ORF">JZ751_000158</name>
</gene>
<dbReference type="GO" id="GO:0005634">
    <property type="term" value="C:nucleus"/>
    <property type="evidence" value="ECO:0007669"/>
    <property type="project" value="UniProtKB-SubCell"/>
</dbReference>
<keyword evidence="4" id="KW-1185">Reference proteome</keyword>
<sequence>MLDSNIIGMLLKDTEGPEQGYKQLRWGCPLTPDGEAVQWFSKTVQNIGGTDLLLNTHCQSKQQRIVTTGPSLPDQRLICSSMEASHPAGESWLEDAGWLTAEKVVGQYLILRKKEDLFKDWLKQACRANEQQQNDCYDCIKEWCDFNL</sequence>